<reference evidence="7" key="1">
    <citation type="journal article" date="2010" name="PLoS Biol.">
        <title>Multi-platform next-generation sequencing of the domestic turkey (Meleagris gallopavo): genome assembly and analysis.</title>
        <authorList>
            <person name="Dalloul R.A."/>
            <person name="Long J.A."/>
            <person name="Zimin A.V."/>
            <person name="Aslam L."/>
            <person name="Beal K."/>
            <person name="Blomberg L.A."/>
            <person name="Bouffard P."/>
            <person name="Burt D.W."/>
            <person name="Crasta O."/>
            <person name="Crooijmans R.P."/>
            <person name="Cooper K."/>
            <person name="Coulombe R.A."/>
            <person name="De S."/>
            <person name="Delany M.E."/>
            <person name="Dodgson J.B."/>
            <person name="Dong J.J."/>
            <person name="Evans C."/>
            <person name="Frederickson K.M."/>
            <person name="Flicek P."/>
            <person name="Florea L."/>
            <person name="Folkerts O."/>
            <person name="Groenen M.A."/>
            <person name="Harkins T.T."/>
            <person name="Herrero J."/>
            <person name="Hoffmann S."/>
            <person name="Megens H.J."/>
            <person name="Jiang A."/>
            <person name="de Jong P."/>
            <person name="Kaiser P."/>
            <person name="Kim H."/>
            <person name="Kim K.W."/>
            <person name="Kim S."/>
            <person name="Langenberger D."/>
            <person name="Lee M.K."/>
            <person name="Lee T."/>
            <person name="Mane S."/>
            <person name="Marcais G."/>
            <person name="Marz M."/>
            <person name="McElroy A.P."/>
            <person name="Modise T."/>
            <person name="Nefedov M."/>
            <person name="Notredame C."/>
            <person name="Paton I.R."/>
            <person name="Payne W.S."/>
            <person name="Pertea G."/>
            <person name="Prickett D."/>
            <person name="Puiu D."/>
            <person name="Qioa D."/>
            <person name="Raineri E."/>
            <person name="Ruffier M."/>
            <person name="Salzberg S.L."/>
            <person name="Schatz M.C."/>
            <person name="Scheuring C."/>
            <person name="Schmidt C.J."/>
            <person name="Schroeder S."/>
            <person name="Searle S.M."/>
            <person name="Smith E.J."/>
            <person name="Smith J."/>
            <person name="Sonstegard T.S."/>
            <person name="Stadler P.F."/>
            <person name="Tafer H."/>
            <person name="Tu Z.J."/>
            <person name="Van Tassell C.P."/>
            <person name="Vilella A.J."/>
            <person name="Williams K.P."/>
            <person name="Yorke J.A."/>
            <person name="Zhang L."/>
            <person name="Zhang H.B."/>
            <person name="Zhang X."/>
            <person name="Zhang Y."/>
            <person name="Reed K.M."/>
        </authorList>
    </citation>
    <scope>NUCLEOTIDE SEQUENCE [LARGE SCALE GENOMIC DNA]</scope>
</reference>
<name>A0A803Y0L5_MELGA</name>
<proteinExistence type="predicted"/>
<dbReference type="GO" id="GO:0061630">
    <property type="term" value="F:ubiquitin protein ligase activity"/>
    <property type="evidence" value="ECO:0007669"/>
    <property type="project" value="TreeGrafter"/>
</dbReference>
<dbReference type="AlphaFoldDB" id="A0A803Y0L5"/>
<feature type="domain" description="Zinc finger RING-H2-type" evidence="6">
    <location>
        <begin position="40"/>
        <end position="74"/>
    </location>
</feature>
<evidence type="ECO:0000313" key="7">
    <source>
        <dbReference type="Ensembl" id="ENSMGAP00000025312.1"/>
    </source>
</evidence>
<dbReference type="SUPFAM" id="SSF57850">
    <property type="entry name" value="RING/U-box"/>
    <property type="match status" value="1"/>
</dbReference>
<evidence type="ECO:0000256" key="3">
    <source>
        <dbReference type="ARBA" id="ARBA00022771"/>
    </source>
</evidence>
<reference evidence="7" key="3">
    <citation type="submission" date="2025-09" db="UniProtKB">
        <authorList>
            <consortium name="Ensembl"/>
        </authorList>
    </citation>
    <scope>IDENTIFICATION</scope>
</reference>
<comment type="pathway">
    <text evidence="1">Protein modification; protein ubiquitination.</text>
</comment>
<dbReference type="GeneTree" id="ENSGT00990000210209"/>
<dbReference type="GO" id="GO:0008270">
    <property type="term" value="F:zinc ion binding"/>
    <property type="evidence" value="ECO:0007669"/>
    <property type="project" value="UniProtKB-KW"/>
</dbReference>
<evidence type="ECO:0000256" key="1">
    <source>
        <dbReference type="ARBA" id="ARBA00004906"/>
    </source>
</evidence>
<dbReference type="Pfam" id="PF12678">
    <property type="entry name" value="zf-rbx1"/>
    <property type="match status" value="1"/>
</dbReference>
<keyword evidence="2" id="KW-0479">Metal-binding</keyword>
<keyword evidence="3" id="KW-0863">Zinc-finger</keyword>
<dbReference type="InParanoid" id="A0A803Y0L5"/>
<dbReference type="Gene3D" id="3.30.40.10">
    <property type="entry name" value="Zinc/RING finger domain, C3HC4 (zinc finger)"/>
    <property type="match status" value="1"/>
</dbReference>
<evidence type="ECO:0000313" key="8">
    <source>
        <dbReference type="Proteomes" id="UP000001645"/>
    </source>
</evidence>
<dbReference type="InterPro" id="IPR024766">
    <property type="entry name" value="Znf_RING_H2"/>
</dbReference>
<protein>
    <recommendedName>
        <fullName evidence="6">Zinc finger RING-H2-type domain-containing protein</fullName>
    </recommendedName>
</protein>
<dbReference type="InterPro" id="IPR013083">
    <property type="entry name" value="Znf_RING/FYVE/PHD"/>
</dbReference>
<dbReference type="InterPro" id="IPR050731">
    <property type="entry name" value="HRD1_E3_ubiq-ligases"/>
</dbReference>
<dbReference type="Ensembl" id="ENSMGAT00000029851.1">
    <property type="protein sequence ID" value="ENSMGAP00000025312.1"/>
    <property type="gene ID" value="ENSMGAG00000017543.1"/>
</dbReference>
<keyword evidence="5" id="KW-0862">Zinc</keyword>
<evidence type="ECO:0000256" key="4">
    <source>
        <dbReference type="ARBA" id="ARBA00022786"/>
    </source>
</evidence>
<dbReference type="GO" id="GO:0036513">
    <property type="term" value="C:Derlin-1 retrotranslocation complex"/>
    <property type="evidence" value="ECO:0007669"/>
    <property type="project" value="TreeGrafter"/>
</dbReference>
<dbReference type="PANTHER" id="PTHR22763:SF163">
    <property type="entry name" value="E3 UBIQUITIN-PROTEIN LIGASE RNF139"/>
    <property type="match status" value="1"/>
</dbReference>
<dbReference type="GO" id="GO:0043161">
    <property type="term" value="P:proteasome-mediated ubiquitin-dependent protein catabolic process"/>
    <property type="evidence" value="ECO:0007669"/>
    <property type="project" value="TreeGrafter"/>
</dbReference>
<evidence type="ECO:0000256" key="2">
    <source>
        <dbReference type="ARBA" id="ARBA00022723"/>
    </source>
</evidence>
<keyword evidence="4" id="KW-0833">Ubl conjugation pathway</keyword>
<accession>A0A803Y0L5</accession>
<dbReference type="GO" id="GO:0036503">
    <property type="term" value="P:ERAD pathway"/>
    <property type="evidence" value="ECO:0007669"/>
    <property type="project" value="TreeGrafter"/>
</dbReference>
<organism evidence="7 8">
    <name type="scientific">Meleagris gallopavo</name>
    <name type="common">Wild turkey</name>
    <dbReference type="NCBI Taxonomy" id="9103"/>
    <lineage>
        <taxon>Eukaryota</taxon>
        <taxon>Metazoa</taxon>
        <taxon>Chordata</taxon>
        <taxon>Craniata</taxon>
        <taxon>Vertebrata</taxon>
        <taxon>Euteleostomi</taxon>
        <taxon>Archelosauria</taxon>
        <taxon>Archosauria</taxon>
        <taxon>Dinosauria</taxon>
        <taxon>Saurischia</taxon>
        <taxon>Theropoda</taxon>
        <taxon>Coelurosauria</taxon>
        <taxon>Aves</taxon>
        <taxon>Neognathae</taxon>
        <taxon>Galloanserae</taxon>
        <taxon>Galliformes</taxon>
        <taxon>Phasianidae</taxon>
        <taxon>Meleagridinae</taxon>
        <taxon>Meleagris</taxon>
    </lineage>
</organism>
<evidence type="ECO:0000259" key="6">
    <source>
        <dbReference type="Pfam" id="PF12678"/>
    </source>
</evidence>
<keyword evidence="8" id="KW-1185">Reference proteome</keyword>
<sequence>RSHTSSTWTSGCSSWSPVACSPPCRYGGLPARTLLPSPRVPGDMQVAVVTSCHHFFHGACLRKWLYVQDSCPMCHQREWRGRGIRDRGMDVGTEGWM</sequence>
<dbReference type="Proteomes" id="UP000001645">
    <property type="component" value="Unplaced"/>
</dbReference>
<dbReference type="PANTHER" id="PTHR22763">
    <property type="entry name" value="RING ZINC FINGER PROTEIN"/>
    <property type="match status" value="1"/>
</dbReference>
<reference evidence="7" key="2">
    <citation type="submission" date="2025-08" db="UniProtKB">
        <authorList>
            <consortium name="Ensembl"/>
        </authorList>
    </citation>
    <scope>IDENTIFICATION</scope>
</reference>
<evidence type="ECO:0000256" key="5">
    <source>
        <dbReference type="ARBA" id="ARBA00022833"/>
    </source>
</evidence>